<dbReference type="AlphaFoldDB" id="A0A210PLR9"/>
<feature type="compositionally biased region" description="Low complexity" evidence="6">
    <location>
        <begin position="614"/>
        <end position="623"/>
    </location>
</feature>
<dbReference type="EMBL" id="NEDP02005589">
    <property type="protein sequence ID" value="OWF37448.1"/>
    <property type="molecule type" value="Genomic_DNA"/>
</dbReference>
<evidence type="ECO:0000256" key="3">
    <source>
        <dbReference type="ARBA" id="ARBA00023157"/>
    </source>
</evidence>
<dbReference type="PROSITE" id="PS50287">
    <property type="entry name" value="SRCR_2"/>
    <property type="match status" value="2"/>
</dbReference>
<dbReference type="Pfam" id="PF00100">
    <property type="entry name" value="Zona_pellucida"/>
    <property type="match status" value="1"/>
</dbReference>
<dbReference type="SMART" id="SM00202">
    <property type="entry name" value="SR"/>
    <property type="match status" value="2"/>
</dbReference>
<feature type="domain" description="ZP" evidence="8">
    <location>
        <begin position="273"/>
        <end position="519"/>
    </location>
</feature>
<dbReference type="FunFam" id="3.10.250.10:FF:000001">
    <property type="entry name" value="Lysyl oxidase 4 isoform X1"/>
    <property type="match status" value="1"/>
</dbReference>
<accession>A0A210PLR9</accession>
<evidence type="ECO:0000259" key="8">
    <source>
        <dbReference type="PROSITE" id="PS51034"/>
    </source>
</evidence>
<name>A0A210PLR9_MIZYE</name>
<keyword evidence="10" id="KW-1185">Reference proteome</keyword>
<evidence type="ECO:0000256" key="6">
    <source>
        <dbReference type="SAM" id="MobiDB-lite"/>
    </source>
</evidence>
<dbReference type="PANTHER" id="PTHR48071:SF18">
    <property type="entry name" value="DELETED IN MALIGNANT BRAIN TUMORS 1 PROTEIN-RELATED"/>
    <property type="match status" value="1"/>
</dbReference>
<keyword evidence="1" id="KW-0732">Signal</keyword>
<feature type="disulfide bond" evidence="5">
    <location>
        <begin position="88"/>
        <end position="98"/>
    </location>
</feature>
<dbReference type="InterPro" id="IPR055355">
    <property type="entry name" value="ZP-C"/>
</dbReference>
<dbReference type="PRINTS" id="PR00258">
    <property type="entry name" value="SPERACTRCPTR"/>
</dbReference>
<dbReference type="InterPro" id="IPR042235">
    <property type="entry name" value="ZP-C_dom"/>
</dbReference>
<evidence type="ECO:0000256" key="5">
    <source>
        <dbReference type="PROSITE-ProRule" id="PRU00196"/>
    </source>
</evidence>
<dbReference type="PANTHER" id="PTHR48071">
    <property type="entry name" value="SRCR DOMAIN-CONTAINING PROTEIN"/>
    <property type="match status" value="1"/>
</dbReference>
<dbReference type="InterPro" id="IPR036772">
    <property type="entry name" value="SRCR-like_dom_sf"/>
</dbReference>
<evidence type="ECO:0000256" key="2">
    <source>
        <dbReference type="ARBA" id="ARBA00022737"/>
    </source>
</evidence>
<dbReference type="Proteomes" id="UP000242188">
    <property type="component" value="Unassembled WGS sequence"/>
</dbReference>
<dbReference type="GO" id="GO:0016020">
    <property type="term" value="C:membrane"/>
    <property type="evidence" value="ECO:0007669"/>
    <property type="project" value="InterPro"/>
</dbReference>
<feature type="disulfide bond" evidence="5">
    <location>
        <begin position="227"/>
        <end position="237"/>
    </location>
</feature>
<keyword evidence="4" id="KW-0325">Glycoprotein</keyword>
<feature type="domain" description="SRCR" evidence="7">
    <location>
        <begin position="152"/>
        <end position="258"/>
    </location>
</feature>
<gene>
    <name evidence="9" type="ORF">KP79_PYT04710</name>
</gene>
<evidence type="ECO:0000256" key="1">
    <source>
        <dbReference type="ARBA" id="ARBA00022729"/>
    </source>
</evidence>
<evidence type="ECO:0000259" key="7">
    <source>
        <dbReference type="PROSITE" id="PS50287"/>
    </source>
</evidence>
<dbReference type="InterPro" id="IPR055356">
    <property type="entry name" value="ZP-N"/>
</dbReference>
<reference evidence="9 10" key="1">
    <citation type="journal article" date="2017" name="Nat. Ecol. Evol.">
        <title>Scallop genome provides insights into evolution of bilaterian karyotype and development.</title>
        <authorList>
            <person name="Wang S."/>
            <person name="Zhang J."/>
            <person name="Jiao W."/>
            <person name="Li J."/>
            <person name="Xun X."/>
            <person name="Sun Y."/>
            <person name="Guo X."/>
            <person name="Huan P."/>
            <person name="Dong B."/>
            <person name="Zhang L."/>
            <person name="Hu X."/>
            <person name="Sun X."/>
            <person name="Wang J."/>
            <person name="Zhao C."/>
            <person name="Wang Y."/>
            <person name="Wang D."/>
            <person name="Huang X."/>
            <person name="Wang R."/>
            <person name="Lv J."/>
            <person name="Li Y."/>
            <person name="Zhang Z."/>
            <person name="Liu B."/>
            <person name="Lu W."/>
            <person name="Hui Y."/>
            <person name="Liang J."/>
            <person name="Zhou Z."/>
            <person name="Hou R."/>
            <person name="Li X."/>
            <person name="Liu Y."/>
            <person name="Li H."/>
            <person name="Ning X."/>
            <person name="Lin Y."/>
            <person name="Zhao L."/>
            <person name="Xing Q."/>
            <person name="Dou J."/>
            <person name="Li Y."/>
            <person name="Mao J."/>
            <person name="Guo H."/>
            <person name="Dou H."/>
            <person name="Li T."/>
            <person name="Mu C."/>
            <person name="Jiang W."/>
            <person name="Fu Q."/>
            <person name="Fu X."/>
            <person name="Miao Y."/>
            <person name="Liu J."/>
            <person name="Yu Q."/>
            <person name="Li R."/>
            <person name="Liao H."/>
            <person name="Li X."/>
            <person name="Kong Y."/>
            <person name="Jiang Z."/>
            <person name="Chourrout D."/>
            <person name="Li R."/>
            <person name="Bao Z."/>
        </authorList>
    </citation>
    <scope>NUCLEOTIDE SEQUENCE [LARGE SCALE GENOMIC DNA]</scope>
    <source>
        <strain evidence="9 10">PY_sf001</strain>
    </source>
</reference>
<dbReference type="SMART" id="SM00241">
    <property type="entry name" value="ZP"/>
    <property type="match status" value="1"/>
</dbReference>
<keyword evidence="2" id="KW-0677">Repeat</keyword>
<dbReference type="Gene3D" id="2.60.40.4100">
    <property type="entry name" value="Zona pellucida, ZP-C domain"/>
    <property type="match status" value="1"/>
</dbReference>
<dbReference type="Pfam" id="PF00530">
    <property type="entry name" value="SRCR"/>
    <property type="match status" value="2"/>
</dbReference>
<dbReference type="Gene3D" id="2.60.40.3210">
    <property type="entry name" value="Zona pellucida, ZP-N domain"/>
    <property type="match status" value="1"/>
</dbReference>
<keyword evidence="3 5" id="KW-1015">Disulfide bond</keyword>
<proteinExistence type="predicted"/>
<evidence type="ECO:0000256" key="4">
    <source>
        <dbReference type="ARBA" id="ARBA00023180"/>
    </source>
</evidence>
<comment type="caution">
    <text evidence="5">Lacks conserved residue(s) required for the propagation of feature annotation.</text>
</comment>
<dbReference type="FunFam" id="3.10.250.10:FF:000006">
    <property type="entry name" value="neurotrypsin isoform X2"/>
    <property type="match status" value="1"/>
</dbReference>
<dbReference type="STRING" id="6573.A0A210PLR9"/>
<feature type="domain" description="SRCR" evidence="7">
    <location>
        <begin position="20"/>
        <end position="119"/>
    </location>
</feature>
<feature type="compositionally biased region" description="Low complexity" evidence="6">
    <location>
        <begin position="576"/>
        <end position="598"/>
    </location>
</feature>
<dbReference type="InterPro" id="IPR001507">
    <property type="entry name" value="ZP_dom"/>
</dbReference>
<protein>
    <submittedName>
        <fullName evidence="9">Deleted in malignant brain tumors 1 protein</fullName>
    </submittedName>
</protein>
<organism evidence="9 10">
    <name type="scientific">Mizuhopecten yessoensis</name>
    <name type="common">Japanese scallop</name>
    <name type="synonym">Patinopecten yessoensis</name>
    <dbReference type="NCBI Taxonomy" id="6573"/>
    <lineage>
        <taxon>Eukaryota</taxon>
        <taxon>Metazoa</taxon>
        <taxon>Spiralia</taxon>
        <taxon>Lophotrochozoa</taxon>
        <taxon>Mollusca</taxon>
        <taxon>Bivalvia</taxon>
        <taxon>Autobranchia</taxon>
        <taxon>Pteriomorphia</taxon>
        <taxon>Pectinida</taxon>
        <taxon>Pectinoidea</taxon>
        <taxon>Pectinidae</taxon>
        <taxon>Mizuhopecten</taxon>
    </lineage>
</organism>
<dbReference type="Gene3D" id="3.10.250.10">
    <property type="entry name" value="SRCR-like domain"/>
    <property type="match status" value="2"/>
</dbReference>
<dbReference type="InterPro" id="IPR001190">
    <property type="entry name" value="SRCR"/>
</dbReference>
<dbReference type="Pfam" id="PF23344">
    <property type="entry name" value="ZP-N"/>
    <property type="match status" value="1"/>
</dbReference>
<dbReference type="PROSITE" id="PS51034">
    <property type="entry name" value="ZP_2"/>
    <property type="match status" value="1"/>
</dbReference>
<dbReference type="SUPFAM" id="SSF56487">
    <property type="entry name" value="SRCR-like"/>
    <property type="match status" value="2"/>
</dbReference>
<evidence type="ECO:0000313" key="10">
    <source>
        <dbReference type="Proteomes" id="UP000242188"/>
    </source>
</evidence>
<feature type="region of interest" description="Disordered" evidence="6">
    <location>
        <begin position="565"/>
        <end position="623"/>
    </location>
</feature>
<evidence type="ECO:0000313" key="9">
    <source>
        <dbReference type="EMBL" id="OWF37448.1"/>
    </source>
</evidence>
<dbReference type="OrthoDB" id="10063988at2759"/>
<sequence>MALGHRTALGIDGQLTLQDIRLVDGTDQYEGRLEVKYNDTWGTVCTDYFEDKEAEVICRELQYTGGAAVTDGRFGDGTGKIWLDNLGCEGNEQSLATCQANNIGVHNCKHSDDAGVICQPHVQTSQPQPATLIRGPGVPQPSICPGSTDPQIRLVGPNNTVGVGFVEVKNNGAWGAVCDDHWDIQDARVVCGSLCFNKSLSLTGATYNIDYVKANVSQVFLLDDVGCSGSETNIFNCQHRGIGVSNCQPGEYASVTCTPILRTVEQPPEPDLSCDHEQFTASFSRMYDPGLTYSGVTVDQALNYTSHCNPKYSNTSAHIIIKIPFDECGTEISTNASHIFYNITLAYNNNSVGVITRKNFYYVKLTCEFLRNKTNDAGYTAQPNQVTKSSRGEFAVGMMLYEDENFNQPLSESPTLQMNQPLSASLHLETSLDHLKIVVRTCFATPSGSWTDPLNYMLFKDNCANDETVAIIPWNETSSGFRFSSFKFVGYSHIYLHCTSLVCEMQEKDQLCDRSCNPTNTAGRRRRRRRRSSRRKRNDYAWLYSTSQLLTINDDVDGPVIERFPTTDGSVSRMISSSTTTVPNSASSSSPTVTVTQRPTKKAASPGPETTSRTTSFSTLQPSSSSVEVIPGIVVKSTSLPTGPNLESNEVNEIPDEEASLLDGTLAGDVSSASRVMTSLLPLLTIALLSRSL</sequence>
<comment type="caution">
    <text evidence="9">The sequence shown here is derived from an EMBL/GenBank/DDBJ whole genome shotgun (WGS) entry which is preliminary data.</text>
</comment>